<dbReference type="EMBL" id="JASNWA010000010">
    <property type="protein sequence ID" value="KAK3168924.1"/>
    <property type="molecule type" value="Genomic_DNA"/>
</dbReference>
<reference evidence="2" key="1">
    <citation type="submission" date="2022-11" db="EMBL/GenBank/DDBJ databases">
        <title>Chromosomal genome sequence assembly and mating type (MAT) locus characterization of the leprose asexual lichenized fungus Lepraria neglecta (Nyl.) Erichsen.</title>
        <authorList>
            <person name="Allen J.L."/>
            <person name="Pfeffer B."/>
        </authorList>
    </citation>
    <scope>NUCLEOTIDE SEQUENCE</scope>
    <source>
        <strain evidence="2">Allen 5258</strain>
    </source>
</reference>
<feature type="compositionally biased region" description="Basic and acidic residues" evidence="1">
    <location>
        <begin position="122"/>
        <end position="131"/>
    </location>
</feature>
<organism evidence="2 3">
    <name type="scientific">Lepraria neglecta</name>
    <dbReference type="NCBI Taxonomy" id="209136"/>
    <lineage>
        <taxon>Eukaryota</taxon>
        <taxon>Fungi</taxon>
        <taxon>Dikarya</taxon>
        <taxon>Ascomycota</taxon>
        <taxon>Pezizomycotina</taxon>
        <taxon>Lecanoromycetes</taxon>
        <taxon>OSLEUM clade</taxon>
        <taxon>Lecanoromycetidae</taxon>
        <taxon>Lecanorales</taxon>
        <taxon>Lecanorineae</taxon>
        <taxon>Stereocaulaceae</taxon>
        <taxon>Lepraria</taxon>
    </lineage>
</organism>
<accession>A0AAE0DGQ4</accession>
<dbReference type="Proteomes" id="UP001276659">
    <property type="component" value="Unassembled WGS sequence"/>
</dbReference>
<feature type="region of interest" description="Disordered" evidence="1">
    <location>
        <begin position="106"/>
        <end position="131"/>
    </location>
</feature>
<proteinExistence type="predicted"/>
<name>A0AAE0DGQ4_9LECA</name>
<evidence type="ECO:0000313" key="2">
    <source>
        <dbReference type="EMBL" id="KAK3168924.1"/>
    </source>
</evidence>
<dbReference type="AlphaFoldDB" id="A0AAE0DGQ4"/>
<evidence type="ECO:0000256" key="1">
    <source>
        <dbReference type="SAM" id="MobiDB-lite"/>
    </source>
</evidence>
<gene>
    <name evidence="2" type="ORF">OEA41_005372</name>
</gene>
<protein>
    <submittedName>
        <fullName evidence="2">Uncharacterized protein</fullName>
    </submittedName>
</protein>
<evidence type="ECO:0000313" key="3">
    <source>
        <dbReference type="Proteomes" id="UP001276659"/>
    </source>
</evidence>
<sequence>MRISSIMALPILEKIFALFHKASKDTKKTASASAHPKLILGCSKTSEAGDLPPPYTAGEDSKPFGNEKSPSPQGSERYVQICPHEALSFDRLQRIANLPNLKTNGKKIDALTPTSDHHHRGHDKDTKEPQDSCKPLGYNISSFIGSLKGFGTYTWKSSGSTPGMMLSFHWEMRCLESTKVKCDSPAELQAFLDSTHIWLCSHKKLSDLAIVNRIYGIINPLGKPVDPIDRYMTKEVGNDCEHCGTKIKIYKRKEGADRTCRVDTKRYLGKAKQAEDQVWLGQCSPL</sequence>
<comment type="caution">
    <text evidence="2">The sequence shown here is derived from an EMBL/GenBank/DDBJ whole genome shotgun (WGS) entry which is preliminary data.</text>
</comment>
<keyword evidence="3" id="KW-1185">Reference proteome</keyword>
<feature type="region of interest" description="Disordered" evidence="1">
    <location>
        <begin position="43"/>
        <end position="76"/>
    </location>
</feature>